<gene>
    <name evidence="2" type="ORF">DFR70_108190</name>
</gene>
<dbReference type="OrthoDB" id="9766277at2"/>
<dbReference type="Gene3D" id="1.10.530.10">
    <property type="match status" value="1"/>
</dbReference>
<evidence type="ECO:0008006" key="4">
    <source>
        <dbReference type="Google" id="ProtNLM"/>
    </source>
</evidence>
<proteinExistence type="predicted"/>
<keyword evidence="3" id="KW-1185">Reference proteome</keyword>
<accession>A0A318KAA9</accession>
<feature type="signal peptide" evidence="1">
    <location>
        <begin position="1"/>
        <end position="25"/>
    </location>
</feature>
<dbReference type="RefSeq" id="WP_051187305.1">
    <property type="nucleotide sequence ID" value="NZ_QJKF01000008.1"/>
</dbReference>
<evidence type="ECO:0000313" key="2">
    <source>
        <dbReference type="EMBL" id="PXX61632.1"/>
    </source>
</evidence>
<dbReference type="InterPro" id="IPR023346">
    <property type="entry name" value="Lysozyme-like_dom_sf"/>
</dbReference>
<dbReference type="Proteomes" id="UP000247569">
    <property type="component" value="Unassembled WGS sequence"/>
</dbReference>
<feature type="chain" id="PRO_5016352002" description="Transglycosylase-like protein with SLT domain" evidence="1">
    <location>
        <begin position="26"/>
        <end position="155"/>
    </location>
</feature>
<keyword evidence="1" id="KW-0732">Signal</keyword>
<protein>
    <recommendedName>
        <fullName evidence="4">Transglycosylase-like protein with SLT domain</fullName>
    </recommendedName>
</protein>
<evidence type="ECO:0000256" key="1">
    <source>
        <dbReference type="SAM" id="SignalP"/>
    </source>
</evidence>
<sequence>MLRYFLPVVAAAVCALFCCAAPAQAVATDCDAPDAPPICATPSSAWETEAQSAGSAFSMPRAAVKALAMVIVPPHHFWAFDNIITRESGWNVFAVNPESGAYGLGQALPPEKMSTHGLDWPFNPVTQIRWTYDYMNKRYGSPIGAWEFWQTHHWY</sequence>
<reference evidence="2 3" key="1">
    <citation type="submission" date="2018-05" db="EMBL/GenBank/DDBJ databases">
        <title>Genomic Encyclopedia of Type Strains, Phase IV (KMG-IV): sequencing the most valuable type-strain genomes for metagenomic binning, comparative biology and taxonomic classification.</title>
        <authorList>
            <person name="Goeker M."/>
        </authorList>
    </citation>
    <scope>NUCLEOTIDE SEQUENCE [LARGE SCALE GENOMIC DNA]</scope>
    <source>
        <strain evidence="2 3">DSM 44704</strain>
    </source>
</reference>
<dbReference type="SUPFAM" id="SSF53955">
    <property type="entry name" value="Lysozyme-like"/>
    <property type="match status" value="1"/>
</dbReference>
<name>A0A318KAA9_9NOCA</name>
<dbReference type="AlphaFoldDB" id="A0A318KAA9"/>
<comment type="caution">
    <text evidence="2">The sequence shown here is derived from an EMBL/GenBank/DDBJ whole genome shotgun (WGS) entry which is preliminary data.</text>
</comment>
<organism evidence="2 3">
    <name type="scientific">Nocardia tenerifensis</name>
    <dbReference type="NCBI Taxonomy" id="228006"/>
    <lineage>
        <taxon>Bacteria</taxon>
        <taxon>Bacillati</taxon>
        <taxon>Actinomycetota</taxon>
        <taxon>Actinomycetes</taxon>
        <taxon>Mycobacteriales</taxon>
        <taxon>Nocardiaceae</taxon>
        <taxon>Nocardia</taxon>
    </lineage>
</organism>
<dbReference type="EMBL" id="QJKF01000008">
    <property type="protein sequence ID" value="PXX61632.1"/>
    <property type="molecule type" value="Genomic_DNA"/>
</dbReference>
<evidence type="ECO:0000313" key="3">
    <source>
        <dbReference type="Proteomes" id="UP000247569"/>
    </source>
</evidence>